<keyword evidence="1" id="KW-0460">Magnesium</keyword>
<dbReference type="CDD" id="cd09873">
    <property type="entry name" value="PIN_Pae0151-like"/>
    <property type="match status" value="1"/>
</dbReference>
<gene>
    <name evidence="3" type="ORF">GGR16_001853</name>
</gene>
<dbReference type="PANTHER" id="PTHR35901">
    <property type="entry name" value="RIBONUCLEASE VAPC3"/>
    <property type="match status" value="1"/>
</dbReference>
<dbReference type="InterPro" id="IPR044153">
    <property type="entry name" value="PIN_Pae0151-like"/>
</dbReference>
<proteinExistence type="predicted"/>
<protein>
    <submittedName>
        <fullName evidence="3">Putative nucleic acid-binding protein</fullName>
    </submittedName>
</protein>
<evidence type="ECO:0000259" key="2">
    <source>
        <dbReference type="Pfam" id="PF01850"/>
    </source>
</evidence>
<dbReference type="SUPFAM" id="SSF88723">
    <property type="entry name" value="PIN domain-like"/>
    <property type="match status" value="1"/>
</dbReference>
<dbReference type="Gene3D" id="3.40.50.1010">
    <property type="entry name" value="5'-nuclease"/>
    <property type="match status" value="1"/>
</dbReference>
<evidence type="ECO:0000313" key="3">
    <source>
        <dbReference type="EMBL" id="MBB4016824.1"/>
    </source>
</evidence>
<dbReference type="Proteomes" id="UP000577362">
    <property type="component" value="Unassembled WGS sequence"/>
</dbReference>
<reference evidence="3 4" key="1">
    <citation type="submission" date="2020-08" db="EMBL/GenBank/DDBJ databases">
        <title>Genomic Encyclopedia of Type Strains, Phase IV (KMG-IV): sequencing the most valuable type-strain genomes for metagenomic binning, comparative biology and taxonomic classification.</title>
        <authorList>
            <person name="Goeker M."/>
        </authorList>
    </citation>
    <scope>NUCLEOTIDE SEQUENCE [LARGE SCALE GENOMIC DNA]</scope>
    <source>
        <strain evidence="3 4">DSM 103737</strain>
    </source>
</reference>
<sequence length="143" mass="15982">MIVVDASAAIRWFMPADPGGEVYGLPRTPAALVAPDLFIAEIRSAALRYVRKKELTRDAAMAMVETIDRLMAGYVPLQELRDAAWTMALAYDHSLYDCFYVELARSMGSYLVTADGHLIRKFAGSPLASHIVHLTDWRPEQRP</sequence>
<dbReference type="RefSeq" id="WP_183316416.1">
    <property type="nucleotide sequence ID" value="NZ_JACIEN010000002.1"/>
</dbReference>
<accession>A0A840BV26</accession>
<dbReference type="PANTHER" id="PTHR35901:SF1">
    <property type="entry name" value="EXONUCLEASE VAPC9"/>
    <property type="match status" value="1"/>
</dbReference>
<dbReference type="AlphaFoldDB" id="A0A840BV26"/>
<evidence type="ECO:0000256" key="1">
    <source>
        <dbReference type="ARBA" id="ARBA00022842"/>
    </source>
</evidence>
<keyword evidence="4" id="KW-1185">Reference proteome</keyword>
<feature type="domain" description="PIN" evidence="2">
    <location>
        <begin position="2"/>
        <end position="120"/>
    </location>
</feature>
<dbReference type="InterPro" id="IPR002716">
    <property type="entry name" value="PIN_dom"/>
</dbReference>
<dbReference type="Pfam" id="PF01850">
    <property type="entry name" value="PIN"/>
    <property type="match status" value="1"/>
</dbReference>
<organism evidence="3 4">
    <name type="scientific">Chelatococcus caeni</name>
    <dbReference type="NCBI Taxonomy" id="1348468"/>
    <lineage>
        <taxon>Bacteria</taxon>
        <taxon>Pseudomonadati</taxon>
        <taxon>Pseudomonadota</taxon>
        <taxon>Alphaproteobacteria</taxon>
        <taxon>Hyphomicrobiales</taxon>
        <taxon>Chelatococcaceae</taxon>
        <taxon>Chelatococcus</taxon>
    </lineage>
</organism>
<evidence type="ECO:0000313" key="4">
    <source>
        <dbReference type="Proteomes" id="UP000577362"/>
    </source>
</evidence>
<comment type="caution">
    <text evidence="3">The sequence shown here is derived from an EMBL/GenBank/DDBJ whole genome shotgun (WGS) entry which is preliminary data.</text>
</comment>
<name>A0A840BV26_9HYPH</name>
<dbReference type="EMBL" id="JACIEN010000002">
    <property type="protein sequence ID" value="MBB4016824.1"/>
    <property type="molecule type" value="Genomic_DNA"/>
</dbReference>
<dbReference type="InterPro" id="IPR029060">
    <property type="entry name" value="PIN-like_dom_sf"/>
</dbReference>
<dbReference type="InterPro" id="IPR051619">
    <property type="entry name" value="TypeII_TA_RNase_PINc/VapC"/>
</dbReference>